<sequence length="100" mass="11136">MSKITVLHNQSLQDIALQRCGTIEAMSDIVKLNNLSWTPDLVPGQIIQIPSKDYGFQEVINFFSANKIDPANALTDENKALIEGNSGIGFWEIENNFIVQ</sequence>
<dbReference type="EMBL" id="QUNI01000003">
    <property type="protein sequence ID" value="REH00263.1"/>
    <property type="molecule type" value="Genomic_DNA"/>
</dbReference>
<proteinExistence type="predicted"/>
<name>A0A3E0EPV3_9FLAO</name>
<evidence type="ECO:0000313" key="2">
    <source>
        <dbReference type="EMBL" id="REH00263.1"/>
    </source>
</evidence>
<gene>
    <name evidence="2" type="ORF">C8P67_103239</name>
</gene>
<accession>A0A3E0EPV3</accession>
<protein>
    <recommendedName>
        <fullName evidence="1">LysM domain-containing protein</fullName>
    </recommendedName>
</protein>
<dbReference type="RefSeq" id="WP_115811449.1">
    <property type="nucleotide sequence ID" value="NZ_QUNI01000003.1"/>
</dbReference>
<dbReference type="Proteomes" id="UP000257136">
    <property type="component" value="Unassembled WGS sequence"/>
</dbReference>
<evidence type="ECO:0000259" key="1">
    <source>
        <dbReference type="PROSITE" id="PS51782"/>
    </source>
</evidence>
<dbReference type="InterPro" id="IPR036779">
    <property type="entry name" value="LysM_dom_sf"/>
</dbReference>
<dbReference type="PROSITE" id="PS51782">
    <property type="entry name" value="LYSM"/>
    <property type="match status" value="1"/>
</dbReference>
<feature type="domain" description="LysM" evidence="1">
    <location>
        <begin position="2"/>
        <end position="49"/>
    </location>
</feature>
<evidence type="ECO:0000313" key="3">
    <source>
        <dbReference type="Proteomes" id="UP000257136"/>
    </source>
</evidence>
<dbReference type="OrthoDB" id="1100373at2"/>
<comment type="caution">
    <text evidence="2">The sequence shown here is derived from an EMBL/GenBank/DDBJ whole genome shotgun (WGS) entry which is preliminary data.</text>
</comment>
<organism evidence="2 3">
    <name type="scientific">Flavobacterium aquicola</name>
    <dbReference type="NCBI Taxonomy" id="1682742"/>
    <lineage>
        <taxon>Bacteria</taxon>
        <taxon>Pseudomonadati</taxon>
        <taxon>Bacteroidota</taxon>
        <taxon>Flavobacteriia</taxon>
        <taxon>Flavobacteriales</taxon>
        <taxon>Flavobacteriaceae</taxon>
        <taxon>Flavobacterium</taxon>
    </lineage>
</organism>
<reference evidence="2 3" key="1">
    <citation type="submission" date="2018-08" db="EMBL/GenBank/DDBJ databases">
        <title>Genomic Encyclopedia of Archaeal and Bacterial Type Strains, Phase II (KMG-II): from individual species to whole genera.</title>
        <authorList>
            <person name="Goeker M."/>
        </authorList>
    </citation>
    <scope>NUCLEOTIDE SEQUENCE [LARGE SCALE GENOMIC DNA]</scope>
    <source>
        <strain evidence="2 3">DSM 100880</strain>
    </source>
</reference>
<dbReference type="InterPro" id="IPR018392">
    <property type="entry name" value="LysM"/>
</dbReference>
<keyword evidence="3" id="KW-1185">Reference proteome</keyword>
<dbReference type="AlphaFoldDB" id="A0A3E0EPV3"/>
<dbReference type="CDD" id="cd00118">
    <property type="entry name" value="LysM"/>
    <property type="match status" value="1"/>
</dbReference>
<dbReference type="Gene3D" id="3.10.350.10">
    <property type="entry name" value="LysM domain"/>
    <property type="match status" value="1"/>
</dbReference>